<feature type="region of interest" description="Disordered" evidence="1">
    <location>
        <begin position="24"/>
        <end position="44"/>
    </location>
</feature>
<feature type="non-terminal residue" evidence="2">
    <location>
        <position position="160"/>
    </location>
</feature>
<dbReference type="OrthoDB" id="428854at2759"/>
<evidence type="ECO:0000313" key="3">
    <source>
        <dbReference type="Proteomes" id="UP001151699"/>
    </source>
</evidence>
<dbReference type="AlphaFoldDB" id="A0A9Q0S8S4"/>
<evidence type="ECO:0000313" key="2">
    <source>
        <dbReference type="EMBL" id="KAJ6647615.1"/>
    </source>
</evidence>
<dbReference type="EMBL" id="WJQU01000001">
    <property type="protein sequence ID" value="KAJ6647615.1"/>
    <property type="molecule type" value="Genomic_DNA"/>
</dbReference>
<organism evidence="2 3">
    <name type="scientific">Pseudolycoriella hygida</name>
    <dbReference type="NCBI Taxonomy" id="35572"/>
    <lineage>
        <taxon>Eukaryota</taxon>
        <taxon>Metazoa</taxon>
        <taxon>Ecdysozoa</taxon>
        <taxon>Arthropoda</taxon>
        <taxon>Hexapoda</taxon>
        <taxon>Insecta</taxon>
        <taxon>Pterygota</taxon>
        <taxon>Neoptera</taxon>
        <taxon>Endopterygota</taxon>
        <taxon>Diptera</taxon>
        <taxon>Nematocera</taxon>
        <taxon>Sciaroidea</taxon>
        <taxon>Sciaridae</taxon>
        <taxon>Pseudolycoriella</taxon>
    </lineage>
</organism>
<proteinExistence type="predicted"/>
<sequence>MFNVTKHNQCFISFVLLRMNTPTRQARPRHVPTPKMSERKKDLFGSNSTSSLINLVLEEDSDLGPINPIEYSSSPKNYDTIENLAHVNKRLPVKRIDFCNLMEQLSPAIKNSCRISQCDNSPQRITRSSPAPKSMSKDMSTEELMVENENDAEALLKTPA</sequence>
<name>A0A9Q0S8S4_9DIPT</name>
<gene>
    <name evidence="2" type="ORF">Bhyg_02838</name>
</gene>
<evidence type="ECO:0000256" key="1">
    <source>
        <dbReference type="SAM" id="MobiDB-lite"/>
    </source>
</evidence>
<dbReference type="Proteomes" id="UP001151699">
    <property type="component" value="Chromosome A"/>
</dbReference>
<protein>
    <submittedName>
        <fullName evidence="2">Uncharacterized protein</fullName>
    </submittedName>
</protein>
<feature type="compositionally biased region" description="Polar residues" evidence="1">
    <location>
        <begin position="118"/>
        <end position="131"/>
    </location>
</feature>
<accession>A0A9Q0S8S4</accession>
<comment type="caution">
    <text evidence="2">The sequence shown here is derived from an EMBL/GenBank/DDBJ whole genome shotgun (WGS) entry which is preliminary data.</text>
</comment>
<feature type="region of interest" description="Disordered" evidence="1">
    <location>
        <begin position="118"/>
        <end position="141"/>
    </location>
</feature>
<reference evidence="2" key="1">
    <citation type="submission" date="2022-07" db="EMBL/GenBank/DDBJ databases">
        <authorList>
            <person name="Trinca V."/>
            <person name="Uliana J.V.C."/>
            <person name="Torres T.T."/>
            <person name="Ward R.J."/>
            <person name="Monesi N."/>
        </authorList>
    </citation>
    <scope>NUCLEOTIDE SEQUENCE</scope>
    <source>
        <strain evidence="2">HSMRA1968</strain>
        <tissue evidence="2">Whole embryos</tissue>
    </source>
</reference>
<keyword evidence="3" id="KW-1185">Reference proteome</keyword>